<protein>
    <recommendedName>
        <fullName evidence="4">HTH-type transcriptional regulator</fullName>
    </recommendedName>
</protein>
<dbReference type="GO" id="GO:0003677">
    <property type="term" value="F:DNA binding"/>
    <property type="evidence" value="ECO:0007669"/>
    <property type="project" value="UniProtKB-UniRule"/>
</dbReference>
<dbReference type="Proteomes" id="UP000640274">
    <property type="component" value="Unassembled WGS sequence"/>
</dbReference>
<comment type="similarity">
    <text evidence="4">Belongs to the GbsR family.</text>
</comment>
<dbReference type="InterPro" id="IPR052362">
    <property type="entry name" value="HTH-GbsR_regulator"/>
</dbReference>
<dbReference type="RefSeq" id="WP_199020343.1">
    <property type="nucleotide sequence ID" value="NZ_JAELUP010000097.1"/>
</dbReference>
<name>A0A934MM10_9BACL</name>
<dbReference type="PANTHER" id="PTHR38465">
    <property type="entry name" value="HTH-TYPE TRANSCRIPTIONAL REGULATOR MJ1563-RELATED"/>
    <property type="match status" value="1"/>
</dbReference>
<dbReference type="InterPro" id="IPR036390">
    <property type="entry name" value="WH_DNA-bd_sf"/>
</dbReference>
<dbReference type="EMBL" id="JAELUP010000097">
    <property type="protein sequence ID" value="MBJ6362800.1"/>
    <property type="molecule type" value="Genomic_DNA"/>
</dbReference>
<evidence type="ECO:0000256" key="3">
    <source>
        <dbReference type="ARBA" id="ARBA00023163"/>
    </source>
</evidence>
<evidence type="ECO:0000256" key="2">
    <source>
        <dbReference type="ARBA" id="ARBA00023125"/>
    </source>
</evidence>
<evidence type="ECO:0000256" key="4">
    <source>
        <dbReference type="PIRNR" id="PIRNR006707"/>
    </source>
</evidence>
<proteinExistence type="inferred from homology"/>
<keyword evidence="2 4" id="KW-0238">DNA-binding</keyword>
<dbReference type="PANTHER" id="PTHR38465:SF1">
    <property type="entry name" value="HTH-TYPE TRANSCRIPTIONAL REGULATOR MJ1563-RELATED"/>
    <property type="match status" value="1"/>
</dbReference>
<keyword evidence="6" id="KW-1185">Reference proteome</keyword>
<dbReference type="InterPro" id="IPR026282">
    <property type="entry name" value="MJ1563"/>
</dbReference>
<keyword evidence="3 4" id="KW-0804">Transcription</keyword>
<reference evidence="5" key="1">
    <citation type="submission" date="2020-12" db="EMBL/GenBank/DDBJ databases">
        <authorList>
            <person name="Huq M.A."/>
        </authorList>
    </citation>
    <scope>NUCLEOTIDE SEQUENCE</scope>
    <source>
        <strain evidence="5">MAHUQ-46</strain>
    </source>
</reference>
<dbReference type="Gene3D" id="1.10.10.10">
    <property type="entry name" value="Winged helix-like DNA-binding domain superfamily/Winged helix DNA-binding domain"/>
    <property type="match status" value="1"/>
</dbReference>
<sequence>MKYLEALTEEQQRRVVQARQRVIESIGKNMDLYGITLSIGHLYGNMYFNNAPVTLDEMSATMGMSKTSMSTGMRTLMDLKMINKVWGKGSRKDLYEVVPDWHQNFIDYFSIRWRKAVETNSSALNKSLKEIREIRAEYAGNEMLLMLLDEDESKIHDALNYYKWLLRLIDSFESGKIFDLIPMEEDGAR</sequence>
<evidence type="ECO:0000313" key="5">
    <source>
        <dbReference type="EMBL" id="MBJ6362800.1"/>
    </source>
</evidence>
<comment type="caution">
    <text evidence="5">The sequence shown here is derived from an EMBL/GenBank/DDBJ whole genome shotgun (WGS) entry which is preliminary data.</text>
</comment>
<dbReference type="InterPro" id="IPR036388">
    <property type="entry name" value="WH-like_DNA-bd_sf"/>
</dbReference>
<accession>A0A934MM10</accession>
<keyword evidence="1 4" id="KW-0805">Transcription regulation</keyword>
<gene>
    <name evidence="5" type="ORF">JFN88_16405</name>
</gene>
<organism evidence="5 6">
    <name type="scientific">Paenibacillus roseus</name>
    <dbReference type="NCBI Taxonomy" id="2798579"/>
    <lineage>
        <taxon>Bacteria</taxon>
        <taxon>Bacillati</taxon>
        <taxon>Bacillota</taxon>
        <taxon>Bacilli</taxon>
        <taxon>Bacillales</taxon>
        <taxon>Paenibacillaceae</taxon>
        <taxon>Paenibacillus</taxon>
    </lineage>
</organism>
<dbReference type="AlphaFoldDB" id="A0A934MM10"/>
<evidence type="ECO:0000256" key="1">
    <source>
        <dbReference type="ARBA" id="ARBA00023015"/>
    </source>
</evidence>
<dbReference type="PIRSF" id="PIRSF006707">
    <property type="entry name" value="MJ1563"/>
    <property type="match status" value="1"/>
</dbReference>
<evidence type="ECO:0000313" key="6">
    <source>
        <dbReference type="Proteomes" id="UP000640274"/>
    </source>
</evidence>
<dbReference type="SUPFAM" id="SSF46785">
    <property type="entry name" value="Winged helix' DNA-binding domain"/>
    <property type="match status" value="1"/>
</dbReference>